<proteinExistence type="predicted"/>
<keyword evidence="1" id="KW-0812">Transmembrane</keyword>
<feature type="transmembrane region" description="Helical" evidence="1">
    <location>
        <begin position="12"/>
        <end position="33"/>
    </location>
</feature>
<dbReference type="RefSeq" id="WP_179487626.1">
    <property type="nucleotide sequence ID" value="NZ_JACCCW010000001.1"/>
</dbReference>
<gene>
    <name evidence="2" type="ORF">HDF17_000602</name>
</gene>
<comment type="caution">
    <text evidence="2">The sequence shown here is derived from an EMBL/GenBank/DDBJ whole genome shotgun (WGS) entry which is preliminary data.</text>
</comment>
<evidence type="ECO:0000313" key="3">
    <source>
        <dbReference type="Proteomes" id="UP000589520"/>
    </source>
</evidence>
<keyword evidence="1" id="KW-0472">Membrane</keyword>
<sequence>MLSDRKNTFGTRVGFALVFIVQLWLAHALGYLVHEYAHSFVAWGSGYKANPLALDYGHLSWDNVIYLDDIDENVDYDPIFAAGRGWLAALIAVAGVLFGNGLFYLLSRRLYATAKEHGRHMLALFMFLFCMMNAGNFISYVPARTFTTHADMFTVERGLNISPWWVALVLGIPFCAAVWHFFARLLPGAMRFFFPHAKLGQIFLVFLSAYTVFKFFGSAGLHRYGDISHWISALSVYVLFPLAIILCWPRRSSEALTPAS</sequence>
<feature type="transmembrane region" description="Helical" evidence="1">
    <location>
        <begin position="227"/>
        <end position="248"/>
    </location>
</feature>
<feature type="transmembrane region" description="Helical" evidence="1">
    <location>
        <begin position="86"/>
        <end position="106"/>
    </location>
</feature>
<dbReference type="AlphaFoldDB" id="A0A7Y9PEP9"/>
<feature type="transmembrane region" description="Helical" evidence="1">
    <location>
        <begin position="118"/>
        <end position="141"/>
    </location>
</feature>
<name>A0A7Y9PEP9_9BACT</name>
<protein>
    <recommendedName>
        <fullName evidence="4">Peptidase M50</fullName>
    </recommendedName>
</protein>
<evidence type="ECO:0000313" key="2">
    <source>
        <dbReference type="EMBL" id="NYF78315.1"/>
    </source>
</evidence>
<evidence type="ECO:0008006" key="4">
    <source>
        <dbReference type="Google" id="ProtNLM"/>
    </source>
</evidence>
<organism evidence="2 3">
    <name type="scientific">Granulicella arctica</name>
    <dbReference type="NCBI Taxonomy" id="940613"/>
    <lineage>
        <taxon>Bacteria</taxon>
        <taxon>Pseudomonadati</taxon>
        <taxon>Acidobacteriota</taxon>
        <taxon>Terriglobia</taxon>
        <taxon>Terriglobales</taxon>
        <taxon>Acidobacteriaceae</taxon>
        <taxon>Granulicella</taxon>
    </lineage>
</organism>
<keyword evidence="3" id="KW-1185">Reference proteome</keyword>
<keyword evidence="1" id="KW-1133">Transmembrane helix</keyword>
<feature type="transmembrane region" description="Helical" evidence="1">
    <location>
        <begin position="161"/>
        <end position="182"/>
    </location>
</feature>
<evidence type="ECO:0000256" key="1">
    <source>
        <dbReference type="SAM" id="Phobius"/>
    </source>
</evidence>
<dbReference type="EMBL" id="JACCCW010000001">
    <property type="protein sequence ID" value="NYF78315.1"/>
    <property type="molecule type" value="Genomic_DNA"/>
</dbReference>
<dbReference type="Proteomes" id="UP000589520">
    <property type="component" value="Unassembled WGS sequence"/>
</dbReference>
<reference evidence="2 3" key="1">
    <citation type="submission" date="2020-07" db="EMBL/GenBank/DDBJ databases">
        <title>Genomic Encyclopedia of Type Strains, Phase IV (KMG-V): Genome sequencing to study the core and pangenomes of soil and plant-associated prokaryotes.</title>
        <authorList>
            <person name="Whitman W."/>
        </authorList>
    </citation>
    <scope>NUCLEOTIDE SEQUENCE [LARGE SCALE GENOMIC DNA]</scope>
    <source>
        <strain evidence="2 3">X4EP2</strain>
    </source>
</reference>
<accession>A0A7Y9PEP9</accession>